<sequence length="150" mass="17403">MNTKENNVRFLQSYTKQIQELEKKKEQKTNALGNASNETLIKDLNRQIEGIDNSIKTLEEEKSKLKEATTSIDHSLTTEPISYETFMNFFKYIGSTLRNSDNAFLVDKIVRLVFMNFVIKNQKIVSHQLNPNFEPFVKMPSVLPNRGERT</sequence>
<comment type="caution">
    <text evidence="2">The sequence shown here is derived from an EMBL/GenBank/DDBJ whole genome shotgun (WGS) entry which is preliminary data.</text>
</comment>
<keyword evidence="1" id="KW-0175">Coiled coil</keyword>
<dbReference type="Proteomes" id="UP000183120">
    <property type="component" value="Unassembled WGS sequence"/>
</dbReference>
<evidence type="ECO:0000313" key="3">
    <source>
        <dbReference type="Proteomes" id="UP000183120"/>
    </source>
</evidence>
<feature type="coiled-coil region" evidence="1">
    <location>
        <begin position="11"/>
        <end position="68"/>
    </location>
</feature>
<name>A0A1J4TXY5_9BACT</name>
<accession>A0A1J4TXY5</accession>
<evidence type="ECO:0000256" key="1">
    <source>
        <dbReference type="SAM" id="Coils"/>
    </source>
</evidence>
<organism evidence="2 3">
    <name type="scientific">Candidatus Gottesmanbacteria bacterium CG1_02_37_22</name>
    <dbReference type="NCBI Taxonomy" id="1805209"/>
    <lineage>
        <taxon>Bacteria</taxon>
        <taxon>Candidatus Gottesmaniibacteriota</taxon>
    </lineage>
</organism>
<dbReference type="EMBL" id="MNUY01000023">
    <property type="protein sequence ID" value="OIO14911.1"/>
    <property type="molecule type" value="Genomic_DNA"/>
</dbReference>
<dbReference type="STRING" id="1805209.AUJ73_01515"/>
<protein>
    <submittedName>
        <fullName evidence="2">Uncharacterized protein</fullName>
    </submittedName>
</protein>
<reference evidence="2 3" key="1">
    <citation type="journal article" date="2016" name="Environ. Microbiol.">
        <title>Genomic resolution of a cold subsurface aquifer community provides metabolic insights for novel microbes adapted to high CO concentrations.</title>
        <authorList>
            <person name="Probst A.J."/>
            <person name="Castelle C.J."/>
            <person name="Singh A."/>
            <person name="Brown C.T."/>
            <person name="Anantharaman K."/>
            <person name="Sharon I."/>
            <person name="Hug L.A."/>
            <person name="Burstein D."/>
            <person name="Emerson J.B."/>
            <person name="Thomas B.C."/>
            <person name="Banfield J.F."/>
        </authorList>
    </citation>
    <scope>NUCLEOTIDE SEQUENCE [LARGE SCALE GENOMIC DNA]</scope>
    <source>
        <strain evidence="2">CG1_02_37_22</strain>
    </source>
</reference>
<evidence type="ECO:0000313" key="2">
    <source>
        <dbReference type="EMBL" id="OIO14911.1"/>
    </source>
</evidence>
<dbReference type="AlphaFoldDB" id="A0A1J4TXY5"/>
<proteinExistence type="predicted"/>
<gene>
    <name evidence="2" type="ORF">AUJ73_01515</name>
</gene>